<organism evidence="2 3">
    <name type="scientific">Sarocladium strictum</name>
    <name type="common">Black bundle disease fungus</name>
    <name type="synonym">Acremonium strictum</name>
    <dbReference type="NCBI Taxonomy" id="5046"/>
    <lineage>
        <taxon>Eukaryota</taxon>
        <taxon>Fungi</taxon>
        <taxon>Dikarya</taxon>
        <taxon>Ascomycota</taxon>
        <taxon>Pezizomycotina</taxon>
        <taxon>Sordariomycetes</taxon>
        <taxon>Hypocreomycetidae</taxon>
        <taxon>Hypocreales</taxon>
        <taxon>Sarocladiaceae</taxon>
        <taxon>Sarocladium</taxon>
    </lineage>
</organism>
<dbReference type="Gene3D" id="4.10.240.10">
    <property type="entry name" value="Zn(2)-C6 fungal-type DNA-binding domain"/>
    <property type="match status" value="1"/>
</dbReference>
<sequence length="342" mass="38390">MSCGKSQGTMGWTEENASRLGYSNEPRDDGASPSVFPDFVQYLEFVPSDGQRKKHKNKRVWKACQRCRVKKIKVRVHHPAATLTPASYFCNSKDDELTKIYIQCDGEFPCNRCKESQVVCIGGNYKIPESKRRSKGYAEILETNQMSLIAIIHKLYSMVRSGERWNLGEPELNDSGLPVIHDIASRLGAVQSYSDIELPLQVRFPEDEAAMAKLAQRVAEALQEGPPSPCDTDVAQLDTDPASAPSTAIFDPPTWLERILERATEIQGIISDQVARLQQLQSEQEQLQQMLRSKQMPQTISSSPGIGVNNFDAEPYLLPHMDADLMTWMDIPVTDYNFGYSV</sequence>
<evidence type="ECO:0000313" key="2">
    <source>
        <dbReference type="EMBL" id="KAK0390725.1"/>
    </source>
</evidence>
<evidence type="ECO:0000313" key="3">
    <source>
        <dbReference type="Proteomes" id="UP001175261"/>
    </source>
</evidence>
<dbReference type="EMBL" id="JAPDFR010000001">
    <property type="protein sequence ID" value="KAK0390725.1"/>
    <property type="molecule type" value="Genomic_DNA"/>
</dbReference>
<dbReference type="GO" id="GO:0000981">
    <property type="term" value="F:DNA-binding transcription factor activity, RNA polymerase II-specific"/>
    <property type="evidence" value="ECO:0007669"/>
    <property type="project" value="InterPro"/>
</dbReference>
<proteinExistence type="predicted"/>
<name>A0AA39LB87_SARSR</name>
<feature type="compositionally biased region" description="Polar residues" evidence="1">
    <location>
        <begin position="1"/>
        <end position="10"/>
    </location>
</feature>
<gene>
    <name evidence="2" type="ORF">NLU13_0228</name>
</gene>
<comment type="caution">
    <text evidence="2">The sequence shown here is derived from an EMBL/GenBank/DDBJ whole genome shotgun (WGS) entry which is preliminary data.</text>
</comment>
<dbReference type="Proteomes" id="UP001175261">
    <property type="component" value="Unassembled WGS sequence"/>
</dbReference>
<reference evidence="2" key="1">
    <citation type="submission" date="2022-10" db="EMBL/GenBank/DDBJ databases">
        <title>Determination and structural analysis of whole genome sequence of Sarocladium strictum F4-1.</title>
        <authorList>
            <person name="Hu L."/>
            <person name="Jiang Y."/>
        </authorList>
    </citation>
    <scope>NUCLEOTIDE SEQUENCE</scope>
    <source>
        <strain evidence="2">F4-1</strain>
    </source>
</reference>
<protein>
    <recommendedName>
        <fullName evidence="4">Zn(2)-C6 fungal-type domain-containing protein</fullName>
    </recommendedName>
</protein>
<dbReference type="GO" id="GO:0008270">
    <property type="term" value="F:zinc ion binding"/>
    <property type="evidence" value="ECO:0007669"/>
    <property type="project" value="InterPro"/>
</dbReference>
<accession>A0AA39LB87</accession>
<dbReference type="InterPro" id="IPR036864">
    <property type="entry name" value="Zn2-C6_fun-type_DNA-bd_sf"/>
</dbReference>
<evidence type="ECO:0000256" key="1">
    <source>
        <dbReference type="SAM" id="MobiDB-lite"/>
    </source>
</evidence>
<evidence type="ECO:0008006" key="4">
    <source>
        <dbReference type="Google" id="ProtNLM"/>
    </source>
</evidence>
<feature type="region of interest" description="Disordered" evidence="1">
    <location>
        <begin position="1"/>
        <end position="30"/>
    </location>
</feature>
<dbReference type="PANTHER" id="PTHR47655:SF3">
    <property type="entry name" value="ZN(II)2CYS6 TRANSCRIPTION FACTOR (EUROFUNG)"/>
    <property type="match status" value="1"/>
</dbReference>
<dbReference type="PANTHER" id="PTHR47655">
    <property type="entry name" value="QUINIC ACID UTILIZATION ACTIVATOR"/>
    <property type="match status" value="1"/>
</dbReference>
<dbReference type="AlphaFoldDB" id="A0AA39LB87"/>
<keyword evidence="3" id="KW-1185">Reference proteome</keyword>
<dbReference type="InterPro" id="IPR052783">
    <property type="entry name" value="Metabolic/Drug-Res_Regulator"/>
</dbReference>